<dbReference type="PANTHER" id="PTHR43687:SF1">
    <property type="entry name" value="FERREDOXIN III"/>
    <property type="match status" value="1"/>
</dbReference>
<feature type="domain" description="4Fe-4S ferredoxin-type" evidence="5">
    <location>
        <begin position="232"/>
        <end position="255"/>
    </location>
</feature>
<evidence type="ECO:0000259" key="5">
    <source>
        <dbReference type="PROSITE" id="PS51379"/>
    </source>
</evidence>
<dbReference type="PROSITE" id="PS51379">
    <property type="entry name" value="4FE4S_FER_2"/>
    <property type="match status" value="2"/>
</dbReference>
<evidence type="ECO:0000256" key="2">
    <source>
        <dbReference type="ARBA" id="ARBA00022723"/>
    </source>
</evidence>
<dbReference type="Gene3D" id="3.30.70.20">
    <property type="match status" value="1"/>
</dbReference>
<dbReference type="InterPro" id="IPR029039">
    <property type="entry name" value="Flavoprotein-like_sf"/>
</dbReference>
<dbReference type="InterPro" id="IPR050572">
    <property type="entry name" value="Fe-S_Ferredoxin"/>
</dbReference>
<dbReference type="InterPro" id="IPR017896">
    <property type="entry name" value="4Fe4S_Fe-S-bd"/>
</dbReference>
<dbReference type="GO" id="GO:0046872">
    <property type="term" value="F:metal ion binding"/>
    <property type="evidence" value="ECO:0007669"/>
    <property type="project" value="UniProtKB-KW"/>
</dbReference>
<keyword evidence="4" id="KW-0411">Iron-sulfur</keyword>
<dbReference type="PATRIC" id="fig|742734.4.peg.3541"/>
<dbReference type="OrthoDB" id="9813995at2"/>
<dbReference type="RefSeq" id="WP_048930235.1">
    <property type="nucleotide sequence ID" value="NZ_KQ235879.1"/>
</dbReference>
<dbReference type="EMBL" id="ADLK01000024">
    <property type="protein sequence ID" value="KMW18397.1"/>
    <property type="molecule type" value="Genomic_DNA"/>
</dbReference>
<dbReference type="NCBIfam" id="NF038196">
    <property type="entry name" value="ferrodoxin_EFR1"/>
    <property type="match status" value="1"/>
</dbReference>
<evidence type="ECO:0000256" key="3">
    <source>
        <dbReference type="ARBA" id="ARBA00023004"/>
    </source>
</evidence>
<dbReference type="SUPFAM" id="SSF54862">
    <property type="entry name" value="4Fe-4S ferredoxins"/>
    <property type="match status" value="1"/>
</dbReference>
<dbReference type="SUPFAM" id="SSF52218">
    <property type="entry name" value="Flavoproteins"/>
    <property type="match status" value="1"/>
</dbReference>
<gene>
    <name evidence="6" type="ORF">HMPREF9470_03307</name>
</gene>
<dbReference type="GeneID" id="93162161"/>
<evidence type="ECO:0000313" key="7">
    <source>
        <dbReference type="Proteomes" id="UP000037392"/>
    </source>
</evidence>
<comment type="caution">
    <text evidence="6">The sequence shown here is derived from an EMBL/GenBank/DDBJ whole genome shotgun (WGS) entry which is preliminary data.</text>
</comment>
<dbReference type="AlphaFoldDB" id="A0A0J9BZI5"/>
<dbReference type="InterPro" id="IPR047964">
    <property type="entry name" value="EFR1-like"/>
</dbReference>
<name>A0A0J9BZI5_9FIRM</name>
<reference evidence="6 7" key="1">
    <citation type="submission" date="2011-04" db="EMBL/GenBank/DDBJ databases">
        <title>The Genome Sequence of Clostridium citroniae WAL-19142.</title>
        <authorList>
            <consortium name="The Broad Institute Genome Sequencing Platform"/>
            <person name="Earl A."/>
            <person name="Ward D."/>
            <person name="Feldgarden M."/>
            <person name="Gevers D."/>
            <person name="Warren Y.A."/>
            <person name="Tyrrell K.L."/>
            <person name="Citron D.M."/>
            <person name="Goldstein E.J."/>
            <person name="Daigneault M."/>
            <person name="Allen-Vercoe E."/>
            <person name="Young S.K."/>
            <person name="Zeng Q."/>
            <person name="Gargeya S."/>
            <person name="Fitzgerald M."/>
            <person name="Haas B."/>
            <person name="Abouelleil A."/>
            <person name="Alvarado L."/>
            <person name="Arachchi H.M."/>
            <person name="Berlin A."/>
            <person name="Brown A."/>
            <person name="Chapman S.B."/>
            <person name="Chen Z."/>
            <person name="Dunbar C."/>
            <person name="Freedman E."/>
            <person name="Gearin G."/>
            <person name="Gellesch M."/>
            <person name="Goldberg J."/>
            <person name="Griggs A."/>
            <person name="Gujja S."/>
            <person name="Heilman E.R."/>
            <person name="Heiman D."/>
            <person name="Howarth C."/>
            <person name="Larson L."/>
            <person name="Lui A."/>
            <person name="MacDonald P.J."/>
            <person name="Mehta T."/>
            <person name="Montmayeur A."/>
            <person name="Murphy C."/>
            <person name="Neiman D."/>
            <person name="Pearson M."/>
            <person name="Priest M."/>
            <person name="Roberts A."/>
            <person name="Saif S."/>
            <person name="Shea T."/>
            <person name="Shenoy N."/>
            <person name="Sisk P."/>
            <person name="Stolte C."/>
            <person name="Sykes S."/>
            <person name="White J."/>
            <person name="Yandava C."/>
            <person name="Wortman J."/>
            <person name="Nusbaum C."/>
            <person name="Birren B."/>
        </authorList>
    </citation>
    <scope>NUCLEOTIDE SEQUENCE [LARGE SCALE GENOMIC DNA]</scope>
    <source>
        <strain evidence="6 7">WAL-19142</strain>
    </source>
</reference>
<dbReference type="PROSITE" id="PS00198">
    <property type="entry name" value="4FE4S_FER_1"/>
    <property type="match status" value="1"/>
</dbReference>
<evidence type="ECO:0000256" key="1">
    <source>
        <dbReference type="ARBA" id="ARBA00022485"/>
    </source>
</evidence>
<evidence type="ECO:0000313" key="6">
    <source>
        <dbReference type="EMBL" id="KMW18397.1"/>
    </source>
</evidence>
<evidence type="ECO:0000256" key="4">
    <source>
        <dbReference type="ARBA" id="ARBA00023014"/>
    </source>
</evidence>
<keyword evidence="2" id="KW-0479">Metal-binding</keyword>
<dbReference type="Proteomes" id="UP000037392">
    <property type="component" value="Unassembled WGS sequence"/>
</dbReference>
<dbReference type="GO" id="GO:0051539">
    <property type="term" value="F:4 iron, 4 sulfur cluster binding"/>
    <property type="evidence" value="ECO:0007669"/>
    <property type="project" value="UniProtKB-KW"/>
</dbReference>
<keyword evidence="3" id="KW-0408">Iron</keyword>
<sequence>MKIYYLSATGNSLFTARELVKELAVKPAKKLVREPAGRSIQGRQDPVSLYSFREIRIMSHIHTDDDTVGFIFPVYFADIPREFLTCIQKMTFRPEAYIFAIATCNGVPGISLTTLDKQLQKQGNRLCAGFTLNMPGNALITPLAESEKRLKGFSHSIKEISAFIKNRRQAFPPAAVPTERLQALAVKMIGTNLVVNPNHFHVEQAACSGCGICQRVCPASNITLTGSTPCWEKNCIHCLACFHWCPRQAIRIGGPLSDRPRYHHPQIAIKDILPTSR</sequence>
<feature type="domain" description="4Fe-4S ferredoxin-type" evidence="5">
    <location>
        <begin position="198"/>
        <end position="227"/>
    </location>
</feature>
<accession>A0A0J9BZI5</accession>
<protein>
    <recommendedName>
        <fullName evidence="5">4Fe-4S ferredoxin-type domain-containing protein</fullName>
    </recommendedName>
</protein>
<dbReference type="PANTHER" id="PTHR43687">
    <property type="entry name" value="ADENYLYLSULFATE REDUCTASE, BETA SUBUNIT"/>
    <property type="match status" value="1"/>
</dbReference>
<keyword evidence="1" id="KW-0004">4Fe-4S</keyword>
<dbReference type="InterPro" id="IPR017900">
    <property type="entry name" value="4Fe4S_Fe_S_CS"/>
</dbReference>
<organism evidence="6 7">
    <name type="scientific">[Clostridium] citroniae WAL-19142</name>
    <dbReference type="NCBI Taxonomy" id="742734"/>
    <lineage>
        <taxon>Bacteria</taxon>
        <taxon>Bacillati</taxon>
        <taxon>Bacillota</taxon>
        <taxon>Clostridia</taxon>
        <taxon>Lachnospirales</taxon>
        <taxon>Lachnospiraceae</taxon>
        <taxon>Enterocloster</taxon>
    </lineage>
</organism>
<proteinExistence type="predicted"/>